<organism evidence="1">
    <name type="scientific">hydrothermal vent metagenome</name>
    <dbReference type="NCBI Taxonomy" id="652676"/>
    <lineage>
        <taxon>unclassified sequences</taxon>
        <taxon>metagenomes</taxon>
        <taxon>ecological metagenomes</taxon>
    </lineage>
</organism>
<reference evidence="1" key="1">
    <citation type="submission" date="2018-06" db="EMBL/GenBank/DDBJ databases">
        <authorList>
            <person name="Zhirakovskaya E."/>
        </authorList>
    </citation>
    <scope>NUCLEOTIDE SEQUENCE</scope>
</reference>
<dbReference type="AlphaFoldDB" id="A0A3B0RTU0"/>
<proteinExistence type="predicted"/>
<evidence type="ECO:0000313" key="1">
    <source>
        <dbReference type="EMBL" id="VAV96850.1"/>
    </source>
</evidence>
<protein>
    <submittedName>
        <fullName evidence="1">Uncharacterized protein</fullName>
    </submittedName>
</protein>
<dbReference type="EMBL" id="UOEK01000107">
    <property type="protein sequence ID" value="VAV96850.1"/>
    <property type="molecule type" value="Genomic_DNA"/>
</dbReference>
<name>A0A3B0RTU0_9ZZZZ</name>
<sequence>MRQQVGKSKPWRRTVALSTFVGLTIGLLWSGAVLASSTQPSDEGIGVDPVSVRTLTVGPDAGNVNWSLIQYVSDTGACLDVVGELNGERASFGGCDPDPDAVRAPMVGGLVLDGERLAVAFGVLTSPGANVRVLLIDGRTVAAQVQDGAWVVSIPVDNIEAATFERADILDEQGSVIDSVPVVPVPSGDTAVAVDGS</sequence>
<accession>A0A3B0RTU0</accession>
<gene>
    <name evidence="1" type="ORF">MNBD_ACTINO02-3283</name>
</gene>